<proteinExistence type="predicted"/>
<evidence type="ECO:0000313" key="3">
    <source>
        <dbReference type="EMBL" id="QOS12802.1"/>
    </source>
</evidence>
<gene>
    <name evidence="2" type="ORF">ABY42_10210</name>
    <name evidence="3" type="ORF">HfgLR_13370</name>
</gene>
<dbReference type="KEGG" id="hgi:ABY42_10210"/>
<dbReference type="EMBL" id="CP011947">
    <property type="protein sequence ID" value="AKU08096.1"/>
    <property type="molecule type" value="Genomic_DNA"/>
</dbReference>
<keyword evidence="1" id="KW-1133">Transmembrane helix</keyword>
<reference evidence="3" key="3">
    <citation type="journal article" date="2021" name="Front. Microbiol.">
        <title>Cellular and Genomic Properties of Haloferax gibbonsii LR2-5, the Host of Euryarchaeal Virus HFTV1.</title>
        <authorList>
            <person name="Tittes C."/>
            <person name="Schwarzer S."/>
            <person name="Pfeiffer F."/>
            <person name="Dyall-Smith M."/>
            <person name="Rodriguez-Franco M."/>
            <person name="Oksanen H.M."/>
            <person name="Quax T.E.F."/>
        </authorList>
    </citation>
    <scope>NUCLEOTIDE SEQUENCE</scope>
    <source>
        <strain evidence="3">LR2-5</strain>
    </source>
</reference>
<dbReference type="Proteomes" id="UP000066124">
    <property type="component" value="Chromosome"/>
</dbReference>
<reference evidence="2" key="2">
    <citation type="submission" date="2015-06" db="EMBL/GenBank/DDBJ databases">
        <authorList>
            <person name="Hoefler B.C."/>
            <person name="Straight P.D."/>
        </authorList>
    </citation>
    <scope>NUCLEOTIDE SEQUENCE [LARGE SCALE GENOMIC DNA]</scope>
    <source>
        <strain evidence="2">ARA6</strain>
    </source>
</reference>
<dbReference type="EMBL" id="CP063205">
    <property type="protein sequence ID" value="QOS12802.1"/>
    <property type="molecule type" value="Genomic_DNA"/>
</dbReference>
<reference evidence="4" key="1">
    <citation type="journal article" date="2015" name="J. Biotechnol.">
        <title>Complete genome sequence of Haloferax gibbonsii strain ARA6, a potential producer of polyhydroxyalkanoates and halocins isolated from Araruama, Rio de Janeiro, Brasil.</title>
        <authorList>
            <person name="Pinto L.H."/>
            <person name="D'Alincourt Carvalho-Assef A.P."/>
            <person name="Vieira R.P."/>
            <person name="Clementino M.M."/>
            <person name="Albano R.M."/>
        </authorList>
    </citation>
    <scope>NUCLEOTIDE SEQUENCE [LARGE SCALE GENOMIC DNA]</scope>
    <source>
        <strain evidence="4">ARA6</strain>
    </source>
</reference>
<feature type="transmembrane region" description="Helical" evidence="1">
    <location>
        <begin position="31"/>
        <end position="53"/>
    </location>
</feature>
<evidence type="ECO:0000313" key="4">
    <source>
        <dbReference type="Proteomes" id="UP000066124"/>
    </source>
</evidence>
<evidence type="ECO:0000313" key="2">
    <source>
        <dbReference type="EMBL" id="AKU08096.1"/>
    </source>
</evidence>
<dbReference type="PATRIC" id="fig|35746.4.peg.2177"/>
<evidence type="ECO:0000256" key="1">
    <source>
        <dbReference type="SAM" id="Phobius"/>
    </source>
</evidence>
<keyword evidence="1" id="KW-0472">Membrane</keyword>
<dbReference type="Proteomes" id="UP000663064">
    <property type="component" value="Chromosome"/>
</dbReference>
<dbReference type="RefSeq" id="WP_004976015.1">
    <property type="nucleotide sequence ID" value="NZ_CP011947.1"/>
</dbReference>
<dbReference type="AlphaFoldDB" id="A0A0K1IUF7"/>
<protein>
    <submittedName>
        <fullName evidence="2">Uncharacterized protein</fullName>
    </submittedName>
</protein>
<name>A0A0K1IUF7_HALGI</name>
<dbReference type="GeneID" id="59460327"/>
<keyword evidence="1" id="KW-0812">Transmembrane</keyword>
<organism evidence="2 4">
    <name type="scientific">Haloferax gibbonsii</name>
    <dbReference type="NCBI Taxonomy" id="35746"/>
    <lineage>
        <taxon>Archaea</taxon>
        <taxon>Methanobacteriati</taxon>
        <taxon>Methanobacteriota</taxon>
        <taxon>Stenosarchaea group</taxon>
        <taxon>Halobacteria</taxon>
        <taxon>Halobacteriales</taxon>
        <taxon>Haloferacaceae</taxon>
        <taxon>Haloferax</taxon>
    </lineage>
</organism>
<accession>A0A0K1IUF7</accession>
<feature type="transmembrane region" description="Helical" evidence="1">
    <location>
        <begin position="7"/>
        <end position="25"/>
    </location>
</feature>
<sequence>MSIAVKPMLRIVLTFAIVWFYRGLLPPLSPVASTVALVVLAVPTWVVVSRLLFNSGGALAMVDDEFDRGG</sequence>